<dbReference type="Proteomes" id="UP000003280">
    <property type="component" value="Unassembled WGS sequence"/>
</dbReference>
<keyword evidence="7" id="KW-0862">Zinc</keyword>
<dbReference type="SUPFAM" id="SSF64438">
    <property type="entry name" value="CNF1/YfiH-like putative cysteine hydrolases"/>
    <property type="match status" value="1"/>
</dbReference>
<dbReference type="InterPro" id="IPR011324">
    <property type="entry name" value="Cytotoxic_necrot_fac-like_cat"/>
</dbReference>
<keyword evidence="6" id="KW-0378">Hydrolase</keyword>
<evidence type="ECO:0000256" key="8">
    <source>
        <dbReference type="ARBA" id="ARBA00047989"/>
    </source>
</evidence>
<comment type="catalytic activity">
    <reaction evidence="9">
        <text>adenosine + phosphate = alpha-D-ribose 1-phosphate + adenine</text>
        <dbReference type="Rhea" id="RHEA:27642"/>
        <dbReference type="ChEBI" id="CHEBI:16335"/>
        <dbReference type="ChEBI" id="CHEBI:16708"/>
        <dbReference type="ChEBI" id="CHEBI:43474"/>
        <dbReference type="ChEBI" id="CHEBI:57720"/>
        <dbReference type="EC" id="2.4.2.1"/>
    </reaction>
    <physiologicalReaction direction="left-to-right" evidence="9">
        <dbReference type="Rhea" id="RHEA:27643"/>
    </physiologicalReaction>
</comment>
<dbReference type="STRING" id="862517.HMPREF9225_1935"/>
<dbReference type="HOGENOM" id="CLU_065784_0_2_9"/>
<dbReference type="PANTHER" id="PTHR30616">
    <property type="entry name" value="UNCHARACTERIZED PROTEIN YFIH"/>
    <property type="match status" value="1"/>
</dbReference>
<comment type="catalytic activity">
    <reaction evidence="8">
        <text>adenosine + H2O + H(+) = inosine + NH4(+)</text>
        <dbReference type="Rhea" id="RHEA:24408"/>
        <dbReference type="ChEBI" id="CHEBI:15377"/>
        <dbReference type="ChEBI" id="CHEBI:15378"/>
        <dbReference type="ChEBI" id="CHEBI:16335"/>
        <dbReference type="ChEBI" id="CHEBI:17596"/>
        <dbReference type="ChEBI" id="CHEBI:28938"/>
        <dbReference type="EC" id="3.5.4.4"/>
    </reaction>
    <physiologicalReaction direction="left-to-right" evidence="8">
        <dbReference type="Rhea" id="RHEA:24409"/>
    </physiologicalReaction>
</comment>
<keyword evidence="5" id="KW-0479">Metal-binding</keyword>
<dbReference type="eggNOG" id="COG1496">
    <property type="taxonomic scope" value="Bacteria"/>
</dbReference>
<dbReference type="CDD" id="cd16833">
    <property type="entry name" value="YfiH"/>
    <property type="match status" value="1"/>
</dbReference>
<dbReference type="InterPro" id="IPR003730">
    <property type="entry name" value="Cu_polyphenol_OxRdtase"/>
</dbReference>
<protein>
    <recommendedName>
        <fullName evidence="13">Purine nucleoside phosphorylase</fullName>
    </recommendedName>
</protein>
<dbReference type="PANTHER" id="PTHR30616:SF2">
    <property type="entry name" value="PURINE NUCLEOSIDE PHOSPHORYLASE LACC1"/>
    <property type="match status" value="1"/>
</dbReference>
<dbReference type="GO" id="GO:0016787">
    <property type="term" value="F:hydrolase activity"/>
    <property type="evidence" value="ECO:0007669"/>
    <property type="project" value="UniProtKB-KW"/>
</dbReference>
<evidence type="ECO:0000256" key="5">
    <source>
        <dbReference type="ARBA" id="ARBA00022723"/>
    </source>
</evidence>
<dbReference type="Pfam" id="PF02578">
    <property type="entry name" value="Cu-oxidase_4"/>
    <property type="match status" value="1"/>
</dbReference>
<comment type="caution">
    <text evidence="11">The sequence shown here is derived from an EMBL/GenBank/DDBJ whole genome shotgun (WGS) entry which is preliminary data.</text>
</comment>
<evidence type="ECO:0008006" key="13">
    <source>
        <dbReference type="Google" id="ProtNLM"/>
    </source>
</evidence>
<comment type="catalytic activity">
    <reaction evidence="10">
        <text>S-methyl-5'-thioadenosine + phosphate = 5-(methylsulfanyl)-alpha-D-ribose 1-phosphate + adenine</text>
        <dbReference type="Rhea" id="RHEA:11852"/>
        <dbReference type="ChEBI" id="CHEBI:16708"/>
        <dbReference type="ChEBI" id="CHEBI:17509"/>
        <dbReference type="ChEBI" id="CHEBI:43474"/>
        <dbReference type="ChEBI" id="CHEBI:58533"/>
        <dbReference type="EC" id="2.4.2.28"/>
    </reaction>
    <physiologicalReaction direction="left-to-right" evidence="10">
        <dbReference type="Rhea" id="RHEA:11853"/>
    </physiologicalReaction>
</comment>
<evidence type="ECO:0000313" key="11">
    <source>
        <dbReference type="EMBL" id="EFM24514.1"/>
    </source>
</evidence>
<dbReference type="AlphaFoldDB" id="E0NP46"/>
<keyword evidence="4" id="KW-0808">Transferase</keyword>
<dbReference type="InterPro" id="IPR038371">
    <property type="entry name" value="Cu_polyphenol_OxRdtase_sf"/>
</dbReference>
<dbReference type="GO" id="GO:0005507">
    <property type="term" value="F:copper ion binding"/>
    <property type="evidence" value="ECO:0007669"/>
    <property type="project" value="TreeGrafter"/>
</dbReference>
<dbReference type="Gene3D" id="3.60.140.10">
    <property type="entry name" value="CNF1/YfiH-like putative cysteine hydrolases"/>
    <property type="match status" value="1"/>
</dbReference>
<evidence type="ECO:0000256" key="6">
    <source>
        <dbReference type="ARBA" id="ARBA00022801"/>
    </source>
</evidence>
<dbReference type="EMBL" id="AEEH01000053">
    <property type="protein sequence ID" value="EFM24514.1"/>
    <property type="molecule type" value="Genomic_DNA"/>
</dbReference>
<evidence type="ECO:0000256" key="10">
    <source>
        <dbReference type="ARBA" id="ARBA00049893"/>
    </source>
</evidence>
<evidence type="ECO:0000313" key="12">
    <source>
        <dbReference type="Proteomes" id="UP000003280"/>
    </source>
</evidence>
<comment type="function">
    <text evidence="2">Purine nucleoside enzyme that catalyzes the phosphorolysis of adenosine and inosine nucleosides, yielding D-ribose 1-phosphate and the respective free bases, adenine and hypoxanthine. Also catalyzes the phosphorolysis of S-methyl-5'-thioadenosine into adenine and S-methyl-5-thio-alpha-D-ribose 1-phosphate. Also has adenosine deaminase activity.</text>
</comment>
<dbReference type="OrthoDB" id="4279at2"/>
<proteinExistence type="inferred from homology"/>
<accession>E0NP46</accession>
<evidence type="ECO:0000256" key="2">
    <source>
        <dbReference type="ARBA" id="ARBA00003215"/>
    </source>
</evidence>
<comment type="catalytic activity">
    <reaction evidence="1">
        <text>inosine + phosphate = alpha-D-ribose 1-phosphate + hypoxanthine</text>
        <dbReference type="Rhea" id="RHEA:27646"/>
        <dbReference type="ChEBI" id="CHEBI:17368"/>
        <dbReference type="ChEBI" id="CHEBI:17596"/>
        <dbReference type="ChEBI" id="CHEBI:43474"/>
        <dbReference type="ChEBI" id="CHEBI:57720"/>
        <dbReference type="EC" id="2.4.2.1"/>
    </reaction>
    <physiologicalReaction direction="left-to-right" evidence="1">
        <dbReference type="Rhea" id="RHEA:27647"/>
    </physiologicalReaction>
</comment>
<sequence length="276" mass="31072">MKNDNSNEKILKSNDIDSNFLVENSEKSSEHIGPSSKSFRDLFSKVYGVPYDFRFKTVGDKVALDVKNILKSESLNAIVYSCFQTHSKNVRIIGKDEDKPFVYGRIFMDSDGIVTNRRNEILLIKFADCTPIVFYDSNMKILGSCHSGWRGTVGGVSKSTIEAMESLGSSIKDIHAYIGPSIGQENYEVGLDVYDEFLKISDEVPHILTAFNKSKTKEDKYYLNMKLANYIILKSLGIKEENIEVSPEFTFGNPRIHSAREEGEGYGLNAILTMIK</sequence>
<keyword evidence="12" id="KW-1185">Reference proteome</keyword>
<name>E0NP46_9FIRM</name>
<evidence type="ECO:0000256" key="7">
    <source>
        <dbReference type="ARBA" id="ARBA00022833"/>
    </source>
</evidence>
<dbReference type="RefSeq" id="WP_008902710.1">
    <property type="nucleotide sequence ID" value="NZ_GL397071.1"/>
</dbReference>
<organism evidence="11 12">
    <name type="scientific">Peptoniphilus duerdenii ATCC BAA-1640</name>
    <dbReference type="NCBI Taxonomy" id="862517"/>
    <lineage>
        <taxon>Bacteria</taxon>
        <taxon>Bacillati</taxon>
        <taxon>Bacillota</taxon>
        <taxon>Tissierellia</taxon>
        <taxon>Tissierellales</taxon>
        <taxon>Peptoniphilaceae</taxon>
        <taxon>Peptoniphilus</taxon>
    </lineage>
</organism>
<reference evidence="11 12" key="1">
    <citation type="submission" date="2010-07" db="EMBL/GenBank/DDBJ databases">
        <authorList>
            <person name="Muzny D."/>
            <person name="Qin X."/>
            <person name="Deng J."/>
            <person name="Jiang H."/>
            <person name="Liu Y."/>
            <person name="Qu J."/>
            <person name="Song X.-Z."/>
            <person name="Zhang L."/>
            <person name="Thornton R."/>
            <person name="Coyle M."/>
            <person name="Francisco L."/>
            <person name="Jackson L."/>
            <person name="Javaid M."/>
            <person name="Korchina V."/>
            <person name="Kovar C."/>
            <person name="Mata R."/>
            <person name="Mathew T."/>
            <person name="Ngo R."/>
            <person name="Nguyen L."/>
            <person name="Nguyen N."/>
            <person name="Okwuonu G."/>
            <person name="Ongeri F."/>
            <person name="Pham C."/>
            <person name="Simmons D."/>
            <person name="Wilczek-Boney K."/>
            <person name="Hale W."/>
            <person name="Jakkamsetti A."/>
            <person name="Pham P."/>
            <person name="Ruth R."/>
            <person name="San Lucas F."/>
            <person name="Warren J."/>
            <person name="Zhang J."/>
            <person name="Zhao Z."/>
            <person name="Zhou C."/>
            <person name="Zhu D."/>
            <person name="Lee S."/>
            <person name="Bess C."/>
            <person name="Blankenburg K."/>
            <person name="Forbes L."/>
            <person name="Fu Q."/>
            <person name="Gubbala S."/>
            <person name="Hirani K."/>
            <person name="Jayaseelan J.C."/>
            <person name="Lara F."/>
            <person name="Munidasa M."/>
            <person name="Palculict T."/>
            <person name="Patil S."/>
            <person name="Pu L.-L."/>
            <person name="Saada N."/>
            <person name="Tang L."/>
            <person name="Weissenberger G."/>
            <person name="Zhu Y."/>
            <person name="Hemphill L."/>
            <person name="Shang Y."/>
            <person name="Youmans B."/>
            <person name="Ayvaz T."/>
            <person name="Ross M."/>
            <person name="Santibanez J."/>
            <person name="Aqrawi P."/>
            <person name="Gross S."/>
            <person name="Joshi V."/>
            <person name="Fowler G."/>
            <person name="Nazareth L."/>
            <person name="Reid J."/>
            <person name="Worley K."/>
            <person name="Petrosino J."/>
            <person name="Highlander S."/>
            <person name="Gibbs R."/>
        </authorList>
    </citation>
    <scope>NUCLEOTIDE SEQUENCE [LARGE SCALE GENOMIC DNA]</scope>
    <source>
        <strain evidence="11 12">ATCC BAA-1640</strain>
    </source>
</reference>
<evidence type="ECO:0000256" key="9">
    <source>
        <dbReference type="ARBA" id="ARBA00048968"/>
    </source>
</evidence>
<evidence type="ECO:0000256" key="3">
    <source>
        <dbReference type="ARBA" id="ARBA00007353"/>
    </source>
</evidence>
<dbReference type="GO" id="GO:0017061">
    <property type="term" value="F:S-methyl-5-thioadenosine phosphorylase activity"/>
    <property type="evidence" value="ECO:0007669"/>
    <property type="project" value="UniProtKB-EC"/>
</dbReference>
<evidence type="ECO:0000256" key="4">
    <source>
        <dbReference type="ARBA" id="ARBA00022679"/>
    </source>
</evidence>
<gene>
    <name evidence="11" type="ORF">HMPREF9225_1935</name>
</gene>
<evidence type="ECO:0000256" key="1">
    <source>
        <dbReference type="ARBA" id="ARBA00000553"/>
    </source>
</evidence>
<comment type="similarity">
    <text evidence="3">Belongs to the purine nucleoside phosphorylase YfiH/LACC1 family.</text>
</comment>